<dbReference type="InterPro" id="IPR032710">
    <property type="entry name" value="NTF2-like_dom_sf"/>
</dbReference>
<dbReference type="OrthoDB" id="3782893at2"/>
<organism evidence="2 3">
    <name type="scientific">Lapillicoccus jejuensis</name>
    <dbReference type="NCBI Taxonomy" id="402171"/>
    <lineage>
        <taxon>Bacteria</taxon>
        <taxon>Bacillati</taxon>
        <taxon>Actinomycetota</taxon>
        <taxon>Actinomycetes</taxon>
        <taxon>Micrococcales</taxon>
        <taxon>Intrasporangiaceae</taxon>
        <taxon>Lapillicoccus</taxon>
    </lineage>
</organism>
<accession>A0A542DYH4</accession>
<protein>
    <submittedName>
        <fullName evidence="2">SnoaL-like protein</fullName>
    </submittedName>
</protein>
<name>A0A542DYH4_9MICO</name>
<evidence type="ECO:0000313" key="2">
    <source>
        <dbReference type="EMBL" id="TQJ07974.1"/>
    </source>
</evidence>
<evidence type="ECO:0000313" key="3">
    <source>
        <dbReference type="Proteomes" id="UP000317893"/>
    </source>
</evidence>
<feature type="domain" description="SnoaL-like" evidence="1">
    <location>
        <begin position="13"/>
        <end position="104"/>
    </location>
</feature>
<dbReference type="RefSeq" id="WP_141847352.1">
    <property type="nucleotide sequence ID" value="NZ_BAAAPR010000002.1"/>
</dbReference>
<dbReference type="EMBL" id="VFMN01000001">
    <property type="protein sequence ID" value="TQJ07974.1"/>
    <property type="molecule type" value="Genomic_DNA"/>
</dbReference>
<dbReference type="InterPro" id="IPR037401">
    <property type="entry name" value="SnoaL-like"/>
</dbReference>
<dbReference type="Gene3D" id="3.10.450.50">
    <property type="match status" value="1"/>
</dbReference>
<proteinExistence type="predicted"/>
<keyword evidence="3" id="KW-1185">Reference proteome</keyword>
<reference evidence="2 3" key="1">
    <citation type="submission" date="2019-06" db="EMBL/GenBank/DDBJ databases">
        <title>Sequencing the genomes of 1000 actinobacteria strains.</title>
        <authorList>
            <person name="Klenk H.-P."/>
        </authorList>
    </citation>
    <scope>NUCLEOTIDE SEQUENCE [LARGE SCALE GENOMIC DNA]</scope>
    <source>
        <strain evidence="2 3">DSM 18607</strain>
    </source>
</reference>
<dbReference type="Proteomes" id="UP000317893">
    <property type="component" value="Unassembled WGS sequence"/>
</dbReference>
<sequence>MTLPTDADAPLLHYADALDRQDWPGLRALLDDGFRAEFVHDGRTLDADAFVAFQADYPGDWRVTVADHVRAGDRAVVRCVVTDGRETYGVATFARVGVDGRILEVVEVWTDAARPAGS</sequence>
<dbReference type="AlphaFoldDB" id="A0A542DYH4"/>
<comment type="caution">
    <text evidence="2">The sequence shown here is derived from an EMBL/GenBank/DDBJ whole genome shotgun (WGS) entry which is preliminary data.</text>
</comment>
<gene>
    <name evidence="2" type="ORF">FB458_1049</name>
</gene>
<evidence type="ECO:0000259" key="1">
    <source>
        <dbReference type="Pfam" id="PF12680"/>
    </source>
</evidence>
<dbReference type="SUPFAM" id="SSF54427">
    <property type="entry name" value="NTF2-like"/>
    <property type="match status" value="1"/>
</dbReference>
<dbReference type="Pfam" id="PF12680">
    <property type="entry name" value="SnoaL_2"/>
    <property type="match status" value="1"/>
</dbReference>